<dbReference type="EMBL" id="CAJVPW010069815">
    <property type="protein sequence ID" value="CAG8791694.1"/>
    <property type="molecule type" value="Genomic_DNA"/>
</dbReference>
<gene>
    <name evidence="1" type="ORF">SPELUC_LOCUS17288</name>
</gene>
<protein>
    <submittedName>
        <fullName evidence="1">18135_t:CDS:1</fullName>
    </submittedName>
</protein>
<dbReference type="Proteomes" id="UP000789366">
    <property type="component" value="Unassembled WGS sequence"/>
</dbReference>
<name>A0ACA9RGK2_9GLOM</name>
<organism evidence="1 2">
    <name type="scientific">Cetraspora pellucida</name>
    <dbReference type="NCBI Taxonomy" id="1433469"/>
    <lineage>
        <taxon>Eukaryota</taxon>
        <taxon>Fungi</taxon>
        <taxon>Fungi incertae sedis</taxon>
        <taxon>Mucoromycota</taxon>
        <taxon>Glomeromycotina</taxon>
        <taxon>Glomeromycetes</taxon>
        <taxon>Diversisporales</taxon>
        <taxon>Gigasporaceae</taxon>
        <taxon>Cetraspora</taxon>
    </lineage>
</organism>
<accession>A0ACA9RGK2</accession>
<comment type="caution">
    <text evidence="1">The sequence shown here is derived from an EMBL/GenBank/DDBJ whole genome shotgun (WGS) entry which is preliminary data.</text>
</comment>
<reference evidence="1" key="1">
    <citation type="submission" date="2021-06" db="EMBL/GenBank/DDBJ databases">
        <authorList>
            <person name="Kallberg Y."/>
            <person name="Tangrot J."/>
            <person name="Rosling A."/>
        </authorList>
    </citation>
    <scope>NUCLEOTIDE SEQUENCE</scope>
    <source>
        <strain evidence="1">28 12/20/2015</strain>
    </source>
</reference>
<keyword evidence="2" id="KW-1185">Reference proteome</keyword>
<proteinExistence type="predicted"/>
<feature type="non-terminal residue" evidence="1">
    <location>
        <position position="73"/>
    </location>
</feature>
<evidence type="ECO:0000313" key="1">
    <source>
        <dbReference type="EMBL" id="CAG8791694.1"/>
    </source>
</evidence>
<sequence length="73" mass="8645">LLACKCKKALINYELLIKIKTILLDPQNTSLYNKNTQIWARKQFRLEEVVPDDYRVIIKTTNNSVLITEKMYE</sequence>
<feature type="non-terminal residue" evidence="1">
    <location>
        <position position="1"/>
    </location>
</feature>
<evidence type="ECO:0000313" key="2">
    <source>
        <dbReference type="Proteomes" id="UP000789366"/>
    </source>
</evidence>